<keyword evidence="2" id="KW-0238">DNA-binding</keyword>
<keyword evidence="3" id="KW-0804">Transcription</keyword>
<dbReference type="GO" id="GO:0003700">
    <property type="term" value="F:DNA-binding transcription factor activity"/>
    <property type="evidence" value="ECO:0007669"/>
    <property type="project" value="InterPro"/>
</dbReference>
<evidence type="ECO:0000259" key="6">
    <source>
        <dbReference type="PROSITE" id="PS01124"/>
    </source>
</evidence>
<evidence type="ECO:0000256" key="2">
    <source>
        <dbReference type="ARBA" id="ARBA00023125"/>
    </source>
</evidence>
<proteinExistence type="predicted"/>
<evidence type="ECO:0000256" key="5">
    <source>
        <dbReference type="SAM" id="Phobius"/>
    </source>
</evidence>
<protein>
    <submittedName>
        <fullName evidence="7">Helix-turn-helix domain-containing protein</fullName>
    </submittedName>
</protein>
<accession>A0A7X5J901</accession>
<evidence type="ECO:0000256" key="3">
    <source>
        <dbReference type="ARBA" id="ARBA00023163"/>
    </source>
</evidence>
<dbReference type="Pfam" id="PF12833">
    <property type="entry name" value="HTH_18"/>
    <property type="match status" value="1"/>
</dbReference>
<dbReference type="Proteomes" id="UP000586722">
    <property type="component" value="Unassembled WGS sequence"/>
</dbReference>
<feature type="domain" description="HTH araC/xylS-type" evidence="6">
    <location>
        <begin position="237"/>
        <end position="337"/>
    </location>
</feature>
<keyword evidence="5" id="KW-1133">Transmembrane helix</keyword>
<dbReference type="SUPFAM" id="SSF46689">
    <property type="entry name" value="Homeodomain-like"/>
    <property type="match status" value="1"/>
</dbReference>
<dbReference type="InterPro" id="IPR018060">
    <property type="entry name" value="HTH_AraC"/>
</dbReference>
<feature type="transmembrane region" description="Helical" evidence="5">
    <location>
        <begin position="30"/>
        <end position="52"/>
    </location>
</feature>
<dbReference type="SMART" id="SM00342">
    <property type="entry name" value="HTH_ARAC"/>
    <property type="match status" value="1"/>
</dbReference>
<evidence type="ECO:0000313" key="8">
    <source>
        <dbReference type="Proteomes" id="UP000586722"/>
    </source>
</evidence>
<name>A0A7X5J901_9HYPH</name>
<organism evidence="7 8">
    <name type="scientific">Pannonibacter tanglangensis</name>
    <dbReference type="NCBI Taxonomy" id="2750084"/>
    <lineage>
        <taxon>Bacteria</taxon>
        <taxon>Pseudomonadati</taxon>
        <taxon>Pseudomonadota</taxon>
        <taxon>Alphaproteobacteria</taxon>
        <taxon>Hyphomicrobiales</taxon>
        <taxon>Stappiaceae</taxon>
        <taxon>Pannonibacter</taxon>
    </lineage>
</organism>
<reference evidence="8" key="1">
    <citation type="submission" date="2020-01" db="EMBL/GenBank/DDBJ databases">
        <authorList>
            <person name="Fang Y."/>
            <person name="Sun R."/>
            <person name="Nie L."/>
            <person name="He J."/>
            <person name="Hao L."/>
            <person name="Wang L."/>
            <person name="Su S."/>
            <person name="Lv E."/>
            <person name="Zhang Z."/>
            <person name="Xie R."/>
            <person name="Liu H."/>
        </authorList>
    </citation>
    <scope>NUCLEOTIDE SEQUENCE [LARGE SCALE GENOMIC DNA]</scope>
    <source>
        <strain evidence="8">XCT-53</strain>
    </source>
</reference>
<feature type="transmembrane region" description="Helical" evidence="5">
    <location>
        <begin position="6"/>
        <end position="23"/>
    </location>
</feature>
<dbReference type="EMBL" id="JAABLQ010000001">
    <property type="protein sequence ID" value="NBN79274.1"/>
    <property type="molecule type" value="Genomic_DNA"/>
</dbReference>
<dbReference type="RefSeq" id="WP_161708900.1">
    <property type="nucleotide sequence ID" value="NZ_JAABLQ010000001.1"/>
</dbReference>
<keyword evidence="1" id="KW-0805">Transcription regulation</keyword>
<dbReference type="PANTHER" id="PTHR43280">
    <property type="entry name" value="ARAC-FAMILY TRANSCRIPTIONAL REGULATOR"/>
    <property type="match status" value="1"/>
</dbReference>
<feature type="transmembrane region" description="Helical" evidence="5">
    <location>
        <begin position="58"/>
        <end position="76"/>
    </location>
</feature>
<sequence length="352" mass="37898">MPSFPVPVFAAAILACLLLRLVWSGEGSRWLRLLIAVSAVQSLIAAAVQHYGIVELRFLQPFMASLIPPLTWLAFVQGALRPLAPRDGLVQLAAPAFVLFCIVFAPLTLDAVLPALFTGYGLLMLHAMRNGADRLPLARLESSAPSLRSWRLLAILLIGSAASDVLIVADILFFAGDLKGSITSVTSSLLLLGLGLMGLERAQDEPDTQASGEDVPIEAVEQADAAYPSDEERQLVGRAFDLLTTSRLAADPDLTLARLARRLTVPAKTLSAAINRVEQMNVSQFVNRYRVELACRALTAGTSVTEAMFEAGFRTKSNFNREFRRVTGQSPTGWQQANAGRAQASASSQPIT</sequence>
<keyword evidence="5" id="KW-0472">Membrane</keyword>
<evidence type="ECO:0000313" key="7">
    <source>
        <dbReference type="EMBL" id="NBN79274.1"/>
    </source>
</evidence>
<feature type="transmembrane region" description="Helical" evidence="5">
    <location>
        <begin position="149"/>
        <end position="175"/>
    </location>
</feature>
<evidence type="ECO:0000256" key="4">
    <source>
        <dbReference type="SAM" id="MobiDB-lite"/>
    </source>
</evidence>
<keyword evidence="5" id="KW-0812">Transmembrane</keyword>
<comment type="caution">
    <text evidence="7">The sequence shown here is derived from an EMBL/GenBank/DDBJ whole genome shotgun (WGS) entry which is preliminary data.</text>
</comment>
<feature type="region of interest" description="Disordered" evidence="4">
    <location>
        <begin position="327"/>
        <end position="352"/>
    </location>
</feature>
<dbReference type="GO" id="GO:0043565">
    <property type="term" value="F:sequence-specific DNA binding"/>
    <property type="evidence" value="ECO:0007669"/>
    <property type="project" value="InterPro"/>
</dbReference>
<dbReference type="Gene3D" id="1.10.10.60">
    <property type="entry name" value="Homeodomain-like"/>
    <property type="match status" value="1"/>
</dbReference>
<dbReference type="PROSITE" id="PS01124">
    <property type="entry name" value="HTH_ARAC_FAMILY_2"/>
    <property type="match status" value="1"/>
</dbReference>
<dbReference type="InterPro" id="IPR009057">
    <property type="entry name" value="Homeodomain-like_sf"/>
</dbReference>
<dbReference type="AlphaFoldDB" id="A0A7X5J901"/>
<dbReference type="PANTHER" id="PTHR43280:SF29">
    <property type="entry name" value="ARAC-FAMILY TRANSCRIPTIONAL REGULATOR"/>
    <property type="match status" value="1"/>
</dbReference>
<keyword evidence="8" id="KW-1185">Reference proteome</keyword>
<evidence type="ECO:0000256" key="1">
    <source>
        <dbReference type="ARBA" id="ARBA00023015"/>
    </source>
</evidence>
<gene>
    <name evidence="7" type="ORF">GWI72_13430</name>
</gene>